<dbReference type="GO" id="GO:0005385">
    <property type="term" value="F:zinc ion transmembrane transporter activity"/>
    <property type="evidence" value="ECO:0007669"/>
    <property type="project" value="InterPro"/>
</dbReference>
<dbReference type="RefSeq" id="WP_006002347.1">
    <property type="nucleotide sequence ID" value="NZ_AAEW02000020.1"/>
</dbReference>
<dbReference type="PANTHER" id="PTHR45755">
    <property type="match status" value="1"/>
</dbReference>
<feature type="transmembrane region" description="Helical" evidence="8">
    <location>
        <begin position="172"/>
        <end position="197"/>
    </location>
</feature>
<feature type="transmembrane region" description="Helical" evidence="8">
    <location>
        <begin position="88"/>
        <end position="110"/>
    </location>
</feature>
<dbReference type="OrthoDB" id="9809646at2"/>
<feature type="compositionally biased region" description="Basic and acidic residues" evidence="7">
    <location>
        <begin position="8"/>
        <end position="20"/>
    </location>
</feature>
<dbReference type="NCBIfam" id="TIGR01297">
    <property type="entry name" value="CDF"/>
    <property type="match status" value="1"/>
</dbReference>
<name>Q1JWM6_DESA6</name>
<dbReference type="InterPro" id="IPR058533">
    <property type="entry name" value="Cation_efflux_TM"/>
</dbReference>
<sequence length="313" mass="34360">MNPPPIDHWQHDHSFHHDNRQAERNTHRVILLTLVMMVIEILGGWLFGSMALLADGWHMGTHVFALGITAAAYIYSRRHAADTSYSYGTGKVGVLSGYTSAILLAGVAALMIGESIDRLLHPNAIHFNEALLVAVIGLIVNLASAAMLHAGGEDHGHHHGHSHHHDHNLKAAYLHVIADALTSVTAIVALLCGKYFGWMWLDPAMGIVGAVIIGIWAWGLMKDTSSILLDRQPDATINQQIREALESDHTKIADLHVRHISPHALAAEISLVSYEPFTTRVYKEQLNAIKNLQHTTIEVHHFNDITSVSPSSP</sequence>
<feature type="domain" description="Cation efflux protein transmembrane" evidence="9">
    <location>
        <begin position="29"/>
        <end position="229"/>
    </location>
</feature>
<dbReference type="InterPro" id="IPR027469">
    <property type="entry name" value="Cation_efflux_TMD_sf"/>
</dbReference>
<comment type="caution">
    <text evidence="10">The sequence shown here is derived from an EMBL/GenBank/DDBJ whole genome shotgun (WGS) entry which is preliminary data.</text>
</comment>
<comment type="subcellular location">
    <subcellularLocation>
        <location evidence="1">Membrane</location>
        <topology evidence="1">Multi-pass membrane protein</topology>
    </subcellularLocation>
</comment>
<dbReference type="Gene3D" id="1.20.1510.10">
    <property type="entry name" value="Cation efflux protein transmembrane domain"/>
    <property type="match status" value="1"/>
</dbReference>
<keyword evidence="6 8" id="KW-0472">Membrane</keyword>
<dbReference type="Pfam" id="PF01545">
    <property type="entry name" value="Cation_efflux"/>
    <property type="match status" value="1"/>
</dbReference>
<evidence type="ECO:0000256" key="7">
    <source>
        <dbReference type="SAM" id="MobiDB-lite"/>
    </source>
</evidence>
<dbReference type="GO" id="GO:0006882">
    <property type="term" value="P:intracellular zinc ion homeostasis"/>
    <property type="evidence" value="ECO:0007669"/>
    <property type="project" value="InterPro"/>
</dbReference>
<keyword evidence="3 8" id="KW-0812">Transmembrane</keyword>
<dbReference type="GO" id="GO:0016020">
    <property type="term" value="C:membrane"/>
    <property type="evidence" value="ECO:0007669"/>
    <property type="project" value="UniProtKB-SubCell"/>
</dbReference>
<keyword evidence="2" id="KW-0813">Transport</keyword>
<dbReference type="PANTHER" id="PTHR45755:SF4">
    <property type="entry name" value="ZINC TRANSPORTER 7"/>
    <property type="match status" value="1"/>
</dbReference>
<proteinExistence type="predicted"/>
<evidence type="ECO:0000313" key="10">
    <source>
        <dbReference type="EMBL" id="EAT14653.1"/>
    </source>
</evidence>
<evidence type="ECO:0000256" key="4">
    <source>
        <dbReference type="ARBA" id="ARBA00022989"/>
    </source>
</evidence>
<organism evidence="10 11">
    <name type="scientific">Desulfuromonas acetoxidans (strain DSM 684 / 11070)</name>
    <dbReference type="NCBI Taxonomy" id="281689"/>
    <lineage>
        <taxon>Bacteria</taxon>
        <taxon>Pseudomonadati</taxon>
        <taxon>Thermodesulfobacteriota</taxon>
        <taxon>Desulfuromonadia</taxon>
        <taxon>Desulfuromonadales</taxon>
        <taxon>Desulfuromonadaceae</taxon>
        <taxon>Desulfuromonas</taxon>
    </lineage>
</organism>
<feature type="transmembrane region" description="Helical" evidence="8">
    <location>
        <begin position="203"/>
        <end position="221"/>
    </location>
</feature>
<evidence type="ECO:0000256" key="8">
    <source>
        <dbReference type="SAM" id="Phobius"/>
    </source>
</evidence>
<dbReference type="EMBL" id="AAEW02000020">
    <property type="protein sequence ID" value="EAT14653.1"/>
    <property type="molecule type" value="Genomic_DNA"/>
</dbReference>
<dbReference type="InterPro" id="IPR045316">
    <property type="entry name" value="Msc2-like"/>
</dbReference>
<evidence type="ECO:0000256" key="1">
    <source>
        <dbReference type="ARBA" id="ARBA00004141"/>
    </source>
</evidence>
<dbReference type="NCBIfam" id="NF033827">
    <property type="entry name" value="CDF_efflux_DmeF"/>
    <property type="match status" value="1"/>
</dbReference>
<evidence type="ECO:0000313" key="11">
    <source>
        <dbReference type="Proteomes" id="UP000005695"/>
    </source>
</evidence>
<dbReference type="InterPro" id="IPR002524">
    <property type="entry name" value="Cation_efflux"/>
</dbReference>
<evidence type="ECO:0000256" key="3">
    <source>
        <dbReference type="ARBA" id="ARBA00022692"/>
    </source>
</evidence>
<evidence type="ECO:0000256" key="6">
    <source>
        <dbReference type="ARBA" id="ARBA00023136"/>
    </source>
</evidence>
<reference evidence="10" key="1">
    <citation type="submission" date="2006-05" db="EMBL/GenBank/DDBJ databases">
        <title>Annotation of the draft genome assembly of Desulfuromonas acetoxidans DSM 684.</title>
        <authorList>
            <consortium name="US DOE Joint Genome Institute (JGI-ORNL)"/>
            <person name="Larimer F."/>
            <person name="Land M."/>
            <person name="Hauser L."/>
        </authorList>
    </citation>
    <scope>NUCLEOTIDE SEQUENCE [LARGE SCALE GENOMIC DNA]</scope>
    <source>
        <strain evidence="10">DSM 684</strain>
    </source>
</reference>
<feature type="transmembrane region" description="Helical" evidence="8">
    <location>
        <begin position="29"/>
        <end position="53"/>
    </location>
</feature>
<feature type="transmembrane region" description="Helical" evidence="8">
    <location>
        <begin position="130"/>
        <end position="151"/>
    </location>
</feature>
<accession>Q1JWM6</accession>
<keyword evidence="5" id="KW-0406">Ion transport</keyword>
<dbReference type="SUPFAM" id="SSF161111">
    <property type="entry name" value="Cation efflux protein transmembrane domain-like"/>
    <property type="match status" value="1"/>
</dbReference>
<reference evidence="10" key="2">
    <citation type="submission" date="2006-05" db="EMBL/GenBank/DDBJ databases">
        <title>Sequencing of the draft genome and assembly of Desulfuromonas acetoxidans DSM 684.</title>
        <authorList>
            <consortium name="US DOE Joint Genome Institute (JGI-PGF)"/>
            <person name="Copeland A."/>
            <person name="Lucas S."/>
            <person name="Lapidus A."/>
            <person name="Barry K."/>
            <person name="Detter J.C."/>
            <person name="Glavina del Rio T."/>
            <person name="Hammon N."/>
            <person name="Israni S."/>
            <person name="Dalin E."/>
            <person name="Tice H."/>
            <person name="Bruce D."/>
            <person name="Pitluck S."/>
            <person name="Richardson P."/>
        </authorList>
    </citation>
    <scope>NUCLEOTIDE SEQUENCE [LARGE SCALE GENOMIC DNA]</scope>
    <source>
        <strain evidence="10">DSM 684</strain>
    </source>
</reference>
<keyword evidence="11" id="KW-1185">Reference proteome</keyword>
<keyword evidence="4 8" id="KW-1133">Transmembrane helix</keyword>
<dbReference type="Proteomes" id="UP000005695">
    <property type="component" value="Unassembled WGS sequence"/>
</dbReference>
<gene>
    <name evidence="10" type="ORF">Dace_0616</name>
</gene>
<evidence type="ECO:0000256" key="2">
    <source>
        <dbReference type="ARBA" id="ARBA00022448"/>
    </source>
</evidence>
<feature type="region of interest" description="Disordered" evidence="7">
    <location>
        <begin position="1"/>
        <end position="20"/>
    </location>
</feature>
<evidence type="ECO:0000259" key="9">
    <source>
        <dbReference type="Pfam" id="PF01545"/>
    </source>
</evidence>
<protein>
    <submittedName>
        <fullName evidence="10">Cation diffusion facilitator family transporter</fullName>
    </submittedName>
</protein>
<dbReference type="AlphaFoldDB" id="Q1JWM6"/>
<evidence type="ECO:0000256" key="5">
    <source>
        <dbReference type="ARBA" id="ARBA00023065"/>
    </source>
</evidence>